<dbReference type="RefSeq" id="WP_188698564.1">
    <property type="nucleotide sequence ID" value="NZ_BMLS01000008.1"/>
</dbReference>
<dbReference type="Pfam" id="PF08239">
    <property type="entry name" value="SH3_3"/>
    <property type="match status" value="1"/>
</dbReference>
<reference evidence="2" key="2">
    <citation type="submission" date="2020-09" db="EMBL/GenBank/DDBJ databases">
        <authorList>
            <person name="Sun Q."/>
            <person name="Zhou Y."/>
        </authorList>
    </citation>
    <scope>NUCLEOTIDE SEQUENCE</scope>
    <source>
        <strain evidence="2">CGMCC 1.7086</strain>
    </source>
</reference>
<accession>A0A918DMZ7</accession>
<name>A0A918DMZ7_9ALTE</name>
<dbReference type="EMBL" id="BMLS01000008">
    <property type="protein sequence ID" value="GGO74074.1"/>
    <property type="molecule type" value="Genomic_DNA"/>
</dbReference>
<reference evidence="2" key="1">
    <citation type="journal article" date="2014" name="Int. J. Syst. Evol. Microbiol.">
        <title>Complete genome sequence of Corynebacterium casei LMG S-19264T (=DSM 44701T), isolated from a smear-ripened cheese.</title>
        <authorList>
            <consortium name="US DOE Joint Genome Institute (JGI-PGF)"/>
            <person name="Walter F."/>
            <person name="Albersmeier A."/>
            <person name="Kalinowski J."/>
            <person name="Ruckert C."/>
        </authorList>
    </citation>
    <scope>NUCLEOTIDE SEQUENCE</scope>
    <source>
        <strain evidence="2">CGMCC 1.7086</strain>
    </source>
</reference>
<dbReference type="PROSITE" id="PS51257">
    <property type="entry name" value="PROKAR_LIPOPROTEIN"/>
    <property type="match status" value="1"/>
</dbReference>
<sequence>MNKLLIILAGVFALGGCQLTQLVKDAGPLETKLKKQHALAALELNEEFDSYLSDRGRAQLLSLLAKKLKQPAANESNRQDPITHTQWTLKVDALNFQAFQLKRAGKEKINTESELMFVDLPYVTRRKIQLYTEPTRSSDELGTLEQGDIVNVLAQTPDENWYLIERGTHLLGYVRKTAVNPSIVKRDFLNSRPYELKVDTDNDLTRDGYVLPLHDIFGLTQCRQVNISFTHLSRQSQRSLNLCQKTPDIWFINPLHDTPGE</sequence>
<evidence type="ECO:0000259" key="1">
    <source>
        <dbReference type="Pfam" id="PF08239"/>
    </source>
</evidence>
<evidence type="ECO:0000313" key="2">
    <source>
        <dbReference type="EMBL" id="GGO74074.1"/>
    </source>
</evidence>
<organism evidence="2 3">
    <name type="scientific">Bowmanella pacifica</name>
    <dbReference type="NCBI Taxonomy" id="502051"/>
    <lineage>
        <taxon>Bacteria</taxon>
        <taxon>Pseudomonadati</taxon>
        <taxon>Pseudomonadota</taxon>
        <taxon>Gammaproteobacteria</taxon>
        <taxon>Alteromonadales</taxon>
        <taxon>Alteromonadaceae</taxon>
        <taxon>Bowmanella</taxon>
    </lineage>
</organism>
<comment type="caution">
    <text evidence="2">The sequence shown here is derived from an EMBL/GenBank/DDBJ whole genome shotgun (WGS) entry which is preliminary data.</text>
</comment>
<dbReference type="InterPro" id="IPR003646">
    <property type="entry name" value="SH3-like_bac-type"/>
</dbReference>
<gene>
    <name evidence="2" type="ORF">GCM10010982_36030</name>
</gene>
<evidence type="ECO:0000313" key="3">
    <source>
        <dbReference type="Proteomes" id="UP000606935"/>
    </source>
</evidence>
<dbReference type="AlphaFoldDB" id="A0A918DMZ7"/>
<keyword evidence="3" id="KW-1185">Reference proteome</keyword>
<protein>
    <recommendedName>
        <fullName evidence="1">SH3b domain-containing protein</fullName>
    </recommendedName>
</protein>
<dbReference type="Proteomes" id="UP000606935">
    <property type="component" value="Unassembled WGS sequence"/>
</dbReference>
<proteinExistence type="predicted"/>
<dbReference type="Gene3D" id="2.30.30.40">
    <property type="entry name" value="SH3 Domains"/>
    <property type="match status" value="1"/>
</dbReference>
<feature type="domain" description="SH3b" evidence="1">
    <location>
        <begin position="130"/>
        <end position="176"/>
    </location>
</feature>